<keyword evidence="1" id="KW-0614">Plasmid</keyword>
<protein>
    <submittedName>
        <fullName evidence="1">Serine protease</fullName>
    </submittedName>
</protein>
<dbReference type="InterPro" id="IPR043504">
    <property type="entry name" value="Peptidase_S1_PA_chymotrypsin"/>
</dbReference>
<evidence type="ECO:0000313" key="1">
    <source>
        <dbReference type="EMBL" id="UYG53399.1"/>
    </source>
</evidence>
<dbReference type="InterPro" id="IPR009003">
    <property type="entry name" value="Peptidase_S1_PA"/>
</dbReference>
<proteinExistence type="predicted"/>
<evidence type="ECO:0000313" key="2">
    <source>
        <dbReference type="Proteomes" id="UP001162800"/>
    </source>
</evidence>
<geneLocation type="plasmid" evidence="1 2">
    <name>unnamed1</name>
</geneLocation>
<organism evidence="1 2">
    <name type="scientific">Comamonas endophytica</name>
    <dbReference type="NCBI Taxonomy" id="2949090"/>
    <lineage>
        <taxon>Bacteria</taxon>
        <taxon>Pseudomonadati</taxon>
        <taxon>Pseudomonadota</taxon>
        <taxon>Betaproteobacteria</taxon>
        <taxon>Burkholderiales</taxon>
        <taxon>Comamonadaceae</taxon>
        <taxon>Comamonas</taxon>
    </lineage>
</organism>
<dbReference type="RefSeq" id="WP_231043736.1">
    <property type="nucleotide sequence ID" value="NZ_CP106882.1"/>
</dbReference>
<gene>
    <name evidence="1" type="ORF">M9799_18670</name>
</gene>
<dbReference type="Gene3D" id="2.40.10.10">
    <property type="entry name" value="Trypsin-like serine proteases"/>
    <property type="match status" value="1"/>
</dbReference>
<keyword evidence="2" id="KW-1185">Reference proteome</keyword>
<dbReference type="Pfam" id="PF13365">
    <property type="entry name" value="Trypsin_2"/>
    <property type="match status" value="1"/>
</dbReference>
<dbReference type="GO" id="GO:0008233">
    <property type="term" value="F:peptidase activity"/>
    <property type="evidence" value="ECO:0007669"/>
    <property type="project" value="UniProtKB-KW"/>
</dbReference>
<keyword evidence="1" id="KW-0645">Protease</keyword>
<dbReference type="EMBL" id="CP106882">
    <property type="protein sequence ID" value="UYG53399.1"/>
    <property type="molecule type" value="Genomic_DNA"/>
</dbReference>
<reference evidence="1" key="1">
    <citation type="submission" date="2022-09" db="EMBL/GenBank/DDBJ databases">
        <title>The complete genome of Acidovorax sp. 5MLIR.</title>
        <authorList>
            <person name="Liu L."/>
            <person name="Yue J."/>
            <person name="Yang F."/>
            <person name="Yuan J."/>
            <person name="Li L."/>
        </authorList>
    </citation>
    <scope>NUCLEOTIDE SEQUENCE</scope>
    <source>
        <strain evidence="1">5MLIR</strain>
        <plasmid evidence="1">unnamed1</plasmid>
    </source>
</reference>
<sequence length="300" mass="32511">MSIAVETTLTCSTVRIETPETGATGTGFFYRIHFGNNIAKQYIATNRHVVKGATFIDYVLTTASDVSQTSDSGAFVDETHHLLRTSLGKYVDFSVPISMDILIPHPDPDPDVDLVLIDVTIPIGIYLASRKLRIASLDRSWLPKKGDRALRSIEPLKIIGYPIGMWDEHNNMPIARSGSTATHPLASFNGDRNFLVDGAVFAGSSGSPVFGYESPMYLIPNGGFTPGTKAVLLGILWGVMEADTLGEMVIDQIPAAKRRSPQLKTSLHLGVALHADRLLEIEEFISPGVTSESGTNTNRA</sequence>
<dbReference type="Proteomes" id="UP001162800">
    <property type="component" value="Plasmid unnamed1"/>
</dbReference>
<dbReference type="GO" id="GO:0006508">
    <property type="term" value="P:proteolysis"/>
    <property type="evidence" value="ECO:0007669"/>
    <property type="project" value="UniProtKB-KW"/>
</dbReference>
<name>A0ABY6GE71_9BURK</name>
<dbReference type="SUPFAM" id="SSF50494">
    <property type="entry name" value="Trypsin-like serine proteases"/>
    <property type="match status" value="1"/>
</dbReference>
<accession>A0ABY6GE71</accession>
<keyword evidence="1" id="KW-0378">Hydrolase</keyword>